<dbReference type="GO" id="GO:0015628">
    <property type="term" value="P:protein secretion by the type II secretion system"/>
    <property type="evidence" value="ECO:0007669"/>
    <property type="project" value="TreeGrafter"/>
</dbReference>
<dbReference type="InterPro" id="IPR051675">
    <property type="entry name" value="Endo/Exo/Phosphatase_dom_1"/>
</dbReference>
<evidence type="ECO:0000313" key="5">
    <source>
        <dbReference type="Proteomes" id="UP000216797"/>
    </source>
</evidence>
<reference evidence="4 5" key="1">
    <citation type="submission" date="2015-08" db="EMBL/GenBank/DDBJ databases">
        <title>Enterococcus genome sequence.</title>
        <authorList>
            <person name="Acedo J.Z."/>
            <person name="Vederas J.C."/>
        </authorList>
    </citation>
    <scope>NUCLEOTIDE SEQUENCE [LARGE SCALE GENOMIC DNA]</scope>
    <source>
        <strain evidence="4 5">49</strain>
    </source>
</reference>
<keyword evidence="5" id="KW-1185">Reference proteome</keyword>
<keyword evidence="2" id="KW-1133">Transmembrane helix</keyword>
<dbReference type="GO" id="GO:0003677">
    <property type="term" value="F:DNA binding"/>
    <property type="evidence" value="ECO:0007669"/>
    <property type="project" value="InterPro"/>
</dbReference>
<proteinExistence type="predicted"/>
<dbReference type="Gene3D" id="1.10.150.310">
    <property type="entry name" value="Tex RuvX-like domain-like"/>
    <property type="match status" value="1"/>
</dbReference>
<sequence length="207" mass="22916">MDFLANKKNQLFVGGIVCICLLLVGIFFIWHKQNEEKSWENLTNTTSTTSSEAKTSQSQSPTITVDIKGEVVKPGVYVLSNDARMQKLVQLAGGFTKEAQQKEINLAQKLQDQQMVYVPNKKEQLQTNEVNDTEGSNMASATSNEKVNINTADLTQLQTLSGIGIKKAEAILTYREENGNFKSIEELKEVSGIGEKTVEKLRASITI</sequence>
<dbReference type="InterPro" id="IPR010994">
    <property type="entry name" value="RuvA_2-like"/>
</dbReference>
<evidence type="ECO:0000256" key="1">
    <source>
        <dbReference type="SAM" id="MobiDB-lite"/>
    </source>
</evidence>
<evidence type="ECO:0000313" key="4">
    <source>
        <dbReference type="EMBL" id="PAB00435.1"/>
    </source>
</evidence>
<comment type="caution">
    <text evidence="4">The sequence shown here is derived from an EMBL/GenBank/DDBJ whole genome shotgun (WGS) entry which is preliminary data.</text>
</comment>
<organism evidence="4 5">
    <name type="scientific">Enterococcus canintestini</name>
    <dbReference type="NCBI Taxonomy" id="317010"/>
    <lineage>
        <taxon>Bacteria</taxon>
        <taxon>Bacillati</taxon>
        <taxon>Bacillota</taxon>
        <taxon>Bacilli</taxon>
        <taxon>Lactobacillales</taxon>
        <taxon>Enterococcaceae</taxon>
        <taxon>Enterococcus</taxon>
    </lineage>
</organism>
<accession>A0A267HS21</accession>
<name>A0A267HS21_9ENTE</name>
<dbReference type="Gene3D" id="3.10.560.10">
    <property type="entry name" value="Outer membrane lipoprotein wza domain like"/>
    <property type="match status" value="1"/>
</dbReference>
<dbReference type="AlphaFoldDB" id="A0A267HS21"/>
<dbReference type="PANTHER" id="PTHR21180:SF32">
    <property type="entry name" value="ENDONUCLEASE_EXONUCLEASE_PHOSPHATASE FAMILY DOMAIN-CONTAINING PROTEIN 1"/>
    <property type="match status" value="1"/>
</dbReference>
<evidence type="ECO:0000259" key="3">
    <source>
        <dbReference type="SMART" id="SM00278"/>
    </source>
</evidence>
<protein>
    <recommendedName>
        <fullName evidence="3">Helix-hairpin-helix DNA-binding motif class 1 domain-containing protein</fullName>
    </recommendedName>
</protein>
<dbReference type="SUPFAM" id="SSF47781">
    <property type="entry name" value="RuvA domain 2-like"/>
    <property type="match status" value="1"/>
</dbReference>
<dbReference type="GO" id="GO:0015627">
    <property type="term" value="C:type II protein secretion system complex"/>
    <property type="evidence" value="ECO:0007669"/>
    <property type="project" value="TreeGrafter"/>
</dbReference>
<dbReference type="PANTHER" id="PTHR21180">
    <property type="entry name" value="ENDONUCLEASE/EXONUCLEASE/PHOSPHATASE FAMILY DOMAIN-CONTAINING PROTEIN 1"/>
    <property type="match status" value="1"/>
</dbReference>
<dbReference type="Pfam" id="PF12836">
    <property type="entry name" value="HHH_3"/>
    <property type="match status" value="1"/>
</dbReference>
<dbReference type="Proteomes" id="UP000216797">
    <property type="component" value="Unassembled WGS sequence"/>
</dbReference>
<dbReference type="InterPro" id="IPR004509">
    <property type="entry name" value="Competence_ComEA_HhH"/>
</dbReference>
<gene>
    <name evidence="4" type="ORF">AKL21_08055</name>
</gene>
<dbReference type="EMBL" id="LHUG01000006">
    <property type="protein sequence ID" value="PAB00435.1"/>
    <property type="molecule type" value="Genomic_DNA"/>
</dbReference>
<feature type="transmembrane region" description="Helical" evidence="2">
    <location>
        <begin position="12"/>
        <end position="30"/>
    </location>
</feature>
<feature type="domain" description="Helix-hairpin-helix DNA-binding motif class 1" evidence="3">
    <location>
        <begin position="185"/>
        <end position="204"/>
    </location>
</feature>
<feature type="compositionally biased region" description="Low complexity" evidence="1">
    <location>
        <begin position="43"/>
        <end position="60"/>
    </location>
</feature>
<feature type="domain" description="Helix-hairpin-helix DNA-binding motif class 1" evidence="3">
    <location>
        <begin position="155"/>
        <end position="174"/>
    </location>
</feature>
<dbReference type="GO" id="GO:0006281">
    <property type="term" value="P:DNA repair"/>
    <property type="evidence" value="ECO:0007669"/>
    <property type="project" value="InterPro"/>
</dbReference>
<dbReference type="RefSeq" id="WP_095006703.1">
    <property type="nucleotide sequence ID" value="NZ_LHUG01000006.1"/>
</dbReference>
<dbReference type="InterPro" id="IPR003583">
    <property type="entry name" value="Hlx-hairpin-Hlx_DNA-bd_motif"/>
</dbReference>
<feature type="region of interest" description="Disordered" evidence="1">
    <location>
        <begin position="41"/>
        <end position="61"/>
    </location>
</feature>
<dbReference type="InterPro" id="IPR019554">
    <property type="entry name" value="Soluble_ligand-bd"/>
</dbReference>
<keyword evidence="2" id="KW-0472">Membrane</keyword>
<dbReference type="Pfam" id="PF10531">
    <property type="entry name" value="SLBB"/>
    <property type="match status" value="1"/>
</dbReference>
<evidence type="ECO:0000256" key="2">
    <source>
        <dbReference type="SAM" id="Phobius"/>
    </source>
</evidence>
<dbReference type="SMART" id="SM00278">
    <property type="entry name" value="HhH1"/>
    <property type="match status" value="2"/>
</dbReference>
<keyword evidence="2" id="KW-0812">Transmembrane</keyword>
<dbReference type="NCBIfam" id="TIGR00426">
    <property type="entry name" value="competence protein ComEA helix-hairpin-helix repeat region"/>
    <property type="match status" value="1"/>
</dbReference>